<sequence length="250" mass="28072">MNSINKITVVLLIGLVQYNRAQNPYYFIKQCHISDTDVNQCLRQSTNYLVSNIRRGVPELNLNDPEPVFIDEIQLALGSGPDDYRAIFKNIEAYGVSNCTVTAVRSDIETNQFQFTLYIPKISATAKYESSGILLLIRASGGGNYWGEYEGVKVKAYLRASKALGEDGQTYLQLEQIKMDFSVKDIRMGVDGIHNGNAVLQAALNLFINSNAQELLKEMKPHLKKKLLLLMSDFVSKIFETVPYDAMLTN</sequence>
<dbReference type="PANTHER" id="PTHR11008:SF31">
    <property type="entry name" value="PROTEIN TAKEOUT-LIKE PROTEIN"/>
    <property type="match status" value="1"/>
</dbReference>
<proteinExistence type="inferred from homology"/>
<feature type="chain" id="PRO_5040516683" description="Protein takeout" evidence="4">
    <location>
        <begin position="22"/>
        <end position="250"/>
    </location>
</feature>
<protein>
    <recommendedName>
        <fullName evidence="7">Protein takeout</fullName>
    </recommendedName>
</protein>
<dbReference type="GO" id="GO:0007623">
    <property type="term" value="P:circadian rhythm"/>
    <property type="evidence" value="ECO:0007669"/>
    <property type="project" value="UniProtKB-ARBA"/>
</dbReference>
<dbReference type="Gene3D" id="3.15.10.30">
    <property type="entry name" value="Haemolymph juvenile hormone binding protein"/>
    <property type="match status" value="1"/>
</dbReference>
<dbReference type="InterPro" id="IPR038606">
    <property type="entry name" value="To_sf"/>
</dbReference>
<evidence type="ECO:0000256" key="1">
    <source>
        <dbReference type="ARBA" id="ARBA00022729"/>
    </source>
</evidence>
<dbReference type="GO" id="GO:0005615">
    <property type="term" value="C:extracellular space"/>
    <property type="evidence" value="ECO:0007669"/>
    <property type="project" value="TreeGrafter"/>
</dbReference>
<dbReference type="FunFam" id="3.15.10.30:FF:000001">
    <property type="entry name" value="Takeout-like protein 1"/>
    <property type="match status" value="1"/>
</dbReference>
<dbReference type="PANTHER" id="PTHR11008">
    <property type="entry name" value="PROTEIN TAKEOUT-LIKE PROTEIN"/>
    <property type="match status" value="1"/>
</dbReference>
<keyword evidence="1 4" id="KW-0732">Signal</keyword>
<keyword evidence="6" id="KW-1185">Reference proteome</keyword>
<feature type="signal peptide" evidence="4">
    <location>
        <begin position="1"/>
        <end position="21"/>
    </location>
</feature>
<evidence type="ECO:0000313" key="6">
    <source>
        <dbReference type="Proteomes" id="UP001152799"/>
    </source>
</evidence>
<dbReference type="InterPro" id="IPR010562">
    <property type="entry name" value="Haemolymph_juvenile_hormone-bd"/>
</dbReference>
<dbReference type="OrthoDB" id="8189372at2759"/>
<evidence type="ECO:0000256" key="3">
    <source>
        <dbReference type="ARBA" id="ARBA00060902"/>
    </source>
</evidence>
<accession>A0A9N9QJV0</accession>
<dbReference type="SMART" id="SM00700">
    <property type="entry name" value="JHBP"/>
    <property type="match status" value="1"/>
</dbReference>
<name>A0A9N9QJV0_9CUCU</name>
<evidence type="ECO:0000256" key="2">
    <source>
        <dbReference type="ARBA" id="ARBA00023108"/>
    </source>
</evidence>
<organism evidence="5 6">
    <name type="scientific">Ceutorhynchus assimilis</name>
    <name type="common">cabbage seed weevil</name>
    <dbReference type="NCBI Taxonomy" id="467358"/>
    <lineage>
        <taxon>Eukaryota</taxon>
        <taxon>Metazoa</taxon>
        <taxon>Ecdysozoa</taxon>
        <taxon>Arthropoda</taxon>
        <taxon>Hexapoda</taxon>
        <taxon>Insecta</taxon>
        <taxon>Pterygota</taxon>
        <taxon>Neoptera</taxon>
        <taxon>Endopterygota</taxon>
        <taxon>Coleoptera</taxon>
        <taxon>Polyphaga</taxon>
        <taxon>Cucujiformia</taxon>
        <taxon>Curculionidae</taxon>
        <taxon>Ceutorhynchinae</taxon>
        <taxon>Ceutorhynchus</taxon>
    </lineage>
</organism>
<reference evidence="5" key="1">
    <citation type="submission" date="2022-01" db="EMBL/GenBank/DDBJ databases">
        <authorList>
            <person name="King R."/>
        </authorList>
    </citation>
    <scope>NUCLEOTIDE SEQUENCE</scope>
</reference>
<evidence type="ECO:0000256" key="4">
    <source>
        <dbReference type="SAM" id="SignalP"/>
    </source>
</evidence>
<comment type="similarity">
    <text evidence="3">Belongs to the TO family.</text>
</comment>
<dbReference type="EMBL" id="OU892280">
    <property type="protein sequence ID" value="CAG9768267.1"/>
    <property type="molecule type" value="Genomic_DNA"/>
</dbReference>
<keyword evidence="2" id="KW-0090">Biological rhythms</keyword>
<evidence type="ECO:0008006" key="7">
    <source>
        <dbReference type="Google" id="ProtNLM"/>
    </source>
</evidence>
<dbReference type="AlphaFoldDB" id="A0A9N9QJV0"/>
<dbReference type="Proteomes" id="UP001152799">
    <property type="component" value="Chromosome 4"/>
</dbReference>
<gene>
    <name evidence="5" type="ORF">CEUTPL_LOCUS8813</name>
</gene>
<evidence type="ECO:0000313" key="5">
    <source>
        <dbReference type="EMBL" id="CAG9768267.1"/>
    </source>
</evidence>
<dbReference type="Pfam" id="PF06585">
    <property type="entry name" value="JHBP"/>
    <property type="match status" value="1"/>
</dbReference>